<evidence type="ECO:0000256" key="1">
    <source>
        <dbReference type="ARBA" id="ARBA00004141"/>
    </source>
</evidence>
<proteinExistence type="predicted"/>
<dbReference type="Proteomes" id="UP001445076">
    <property type="component" value="Unassembled WGS sequence"/>
</dbReference>
<name>A0AAW0W6I6_CHEQU</name>
<evidence type="ECO:0000256" key="2">
    <source>
        <dbReference type="ARBA" id="ARBA00022448"/>
    </source>
</evidence>
<protein>
    <recommendedName>
        <fullName evidence="10">Inorganic phosphate cotransporter</fullName>
    </recommendedName>
</protein>
<evidence type="ECO:0000313" key="9">
    <source>
        <dbReference type="Proteomes" id="UP001445076"/>
    </source>
</evidence>
<keyword evidence="9" id="KW-1185">Reference proteome</keyword>
<sequence>RISRKELAYIEGRLRSSGTSERQQPDTIPWRDIVRSLPVYAIVVCDMGNSWGLTLFLTQLPTYMKNVLGFSIKANGALSALPFLSRYTGAVGASTLSDWLVQHHHLSLINTRRIFSILAMWVPAVVVIGVAYGGCQWEVTVALICLALFFNGAITTSVIVNSTDIAPNLSGTLFGISNTFASIISFIVPVVTGLITNHQETLAQWRKVFWVCVPMYTLTEIFYLIFVSSNVQPWNFRDQSLTTGDDAQETSLTTVKHQSYNVDTRNQETLVNSLATK</sequence>
<reference evidence="8 9" key="1">
    <citation type="journal article" date="2024" name="BMC Genomics">
        <title>Genome assembly of redclaw crayfish (Cherax quadricarinatus) provides insights into its immune adaptation and hypoxia tolerance.</title>
        <authorList>
            <person name="Liu Z."/>
            <person name="Zheng J."/>
            <person name="Li H."/>
            <person name="Fang K."/>
            <person name="Wang S."/>
            <person name="He J."/>
            <person name="Zhou D."/>
            <person name="Weng S."/>
            <person name="Chi M."/>
            <person name="Gu Z."/>
            <person name="He J."/>
            <person name="Li F."/>
            <person name="Wang M."/>
        </authorList>
    </citation>
    <scope>NUCLEOTIDE SEQUENCE [LARGE SCALE GENOMIC DNA]</scope>
    <source>
        <strain evidence="8">ZL_2023a</strain>
    </source>
</reference>
<dbReference type="InterPro" id="IPR011701">
    <property type="entry name" value="MFS"/>
</dbReference>
<feature type="transmembrane region" description="Helical" evidence="7">
    <location>
        <begin position="114"/>
        <end position="133"/>
    </location>
</feature>
<evidence type="ECO:0000256" key="4">
    <source>
        <dbReference type="ARBA" id="ARBA00022847"/>
    </source>
</evidence>
<keyword evidence="3 7" id="KW-0812">Transmembrane</keyword>
<feature type="non-terminal residue" evidence="8">
    <location>
        <position position="1"/>
    </location>
</feature>
<dbReference type="PANTHER" id="PTHR11662">
    <property type="entry name" value="SOLUTE CARRIER FAMILY 17"/>
    <property type="match status" value="1"/>
</dbReference>
<keyword evidence="5 7" id="KW-1133">Transmembrane helix</keyword>
<dbReference type="InterPro" id="IPR036259">
    <property type="entry name" value="MFS_trans_sf"/>
</dbReference>
<dbReference type="Pfam" id="PF07690">
    <property type="entry name" value="MFS_1"/>
    <property type="match status" value="1"/>
</dbReference>
<organism evidence="8 9">
    <name type="scientific">Cherax quadricarinatus</name>
    <name type="common">Australian red claw crayfish</name>
    <dbReference type="NCBI Taxonomy" id="27406"/>
    <lineage>
        <taxon>Eukaryota</taxon>
        <taxon>Metazoa</taxon>
        <taxon>Ecdysozoa</taxon>
        <taxon>Arthropoda</taxon>
        <taxon>Crustacea</taxon>
        <taxon>Multicrustacea</taxon>
        <taxon>Malacostraca</taxon>
        <taxon>Eumalacostraca</taxon>
        <taxon>Eucarida</taxon>
        <taxon>Decapoda</taxon>
        <taxon>Pleocyemata</taxon>
        <taxon>Astacidea</taxon>
        <taxon>Parastacoidea</taxon>
        <taxon>Parastacidae</taxon>
        <taxon>Cherax</taxon>
    </lineage>
</organism>
<dbReference type="GO" id="GO:0006820">
    <property type="term" value="P:monoatomic anion transport"/>
    <property type="evidence" value="ECO:0007669"/>
    <property type="project" value="TreeGrafter"/>
</dbReference>
<evidence type="ECO:0000256" key="6">
    <source>
        <dbReference type="ARBA" id="ARBA00023136"/>
    </source>
</evidence>
<dbReference type="InterPro" id="IPR050382">
    <property type="entry name" value="MFS_Na/Anion_cotransporter"/>
</dbReference>
<keyword evidence="6 7" id="KW-0472">Membrane</keyword>
<dbReference type="PANTHER" id="PTHR11662:SF399">
    <property type="entry name" value="FI19708P1-RELATED"/>
    <property type="match status" value="1"/>
</dbReference>
<dbReference type="GO" id="GO:0015293">
    <property type="term" value="F:symporter activity"/>
    <property type="evidence" value="ECO:0007669"/>
    <property type="project" value="UniProtKB-KW"/>
</dbReference>
<feature type="transmembrane region" description="Helical" evidence="7">
    <location>
        <begin position="208"/>
        <end position="227"/>
    </location>
</feature>
<evidence type="ECO:0000256" key="5">
    <source>
        <dbReference type="ARBA" id="ARBA00022989"/>
    </source>
</evidence>
<dbReference type="GO" id="GO:0016020">
    <property type="term" value="C:membrane"/>
    <property type="evidence" value="ECO:0007669"/>
    <property type="project" value="UniProtKB-SubCell"/>
</dbReference>
<gene>
    <name evidence="8" type="ORF">OTU49_010968</name>
</gene>
<keyword evidence="2" id="KW-0813">Transport</keyword>
<evidence type="ECO:0008006" key="10">
    <source>
        <dbReference type="Google" id="ProtNLM"/>
    </source>
</evidence>
<evidence type="ECO:0000313" key="8">
    <source>
        <dbReference type="EMBL" id="KAK8724906.1"/>
    </source>
</evidence>
<dbReference type="EMBL" id="JARKIK010000084">
    <property type="protein sequence ID" value="KAK8724906.1"/>
    <property type="molecule type" value="Genomic_DNA"/>
</dbReference>
<dbReference type="FunFam" id="1.20.1250.20:FF:000003">
    <property type="entry name" value="Solute carrier family 17 member 3"/>
    <property type="match status" value="1"/>
</dbReference>
<comment type="subcellular location">
    <subcellularLocation>
        <location evidence="1">Membrane</location>
        <topology evidence="1">Multi-pass membrane protein</topology>
    </subcellularLocation>
</comment>
<accession>A0AAW0W6I6</accession>
<feature type="transmembrane region" description="Helical" evidence="7">
    <location>
        <begin position="172"/>
        <end position="196"/>
    </location>
</feature>
<feature type="transmembrane region" description="Helical" evidence="7">
    <location>
        <begin position="139"/>
        <end position="160"/>
    </location>
</feature>
<evidence type="ECO:0000256" key="7">
    <source>
        <dbReference type="SAM" id="Phobius"/>
    </source>
</evidence>
<keyword evidence="4" id="KW-0769">Symport</keyword>
<dbReference type="SUPFAM" id="SSF103473">
    <property type="entry name" value="MFS general substrate transporter"/>
    <property type="match status" value="1"/>
</dbReference>
<dbReference type="AlphaFoldDB" id="A0AAW0W6I6"/>
<evidence type="ECO:0000256" key="3">
    <source>
        <dbReference type="ARBA" id="ARBA00022692"/>
    </source>
</evidence>
<comment type="caution">
    <text evidence="8">The sequence shown here is derived from an EMBL/GenBank/DDBJ whole genome shotgun (WGS) entry which is preliminary data.</text>
</comment>
<dbReference type="Gene3D" id="1.20.1250.20">
    <property type="entry name" value="MFS general substrate transporter like domains"/>
    <property type="match status" value="1"/>
</dbReference>